<sequence>MYITSELFTTEPASANETSSTDWNSMSDWPENSLFPANLGKRKRNTDGDTEKASSSYANQASGSPYNFNLEAAFNPRQNLLRTRSLPVSHNDIRIFHTSQLPSGPRSLFSHDLPRAGSSSYQPPHLDVDGPPLAKHRRKILPPKPSRIAAFATTTANPAASKPSSQDLRSCKICHKAPTRNRDLETYISCHACGERACQICTRTCEGGCAKLVCSACCKEVGNDGDAWCVRCVERREDGAGDQMV</sequence>
<name>A0A6A6R2U6_9PEZI</name>
<dbReference type="Proteomes" id="UP000799750">
    <property type="component" value="Unassembled WGS sequence"/>
</dbReference>
<accession>A0A6A6R2U6</accession>
<gene>
    <name evidence="2" type="ORF">BU16DRAFT_300143</name>
</gene>
<evidence type="ECO:0000313" key="3">
    <source>
        <dbReference type="Proteomes" id="UP000799750"/>
    </source>
</evidence>
<organism evidence="2 3">
    <name type="scientific">Lophium mytilinum</name>
    <dbReference type="NCBI Taxonomy" id="390894"/>
    <lineage>
        <taxon>Eukaryota</taxon>
        <taxon>Fungi</taxon>
        <taxon>Dikarya</taxon>
        <taxon>Ascomycota</taxon>
        <taxon>Pezizomycotina</taxon>
        <taxon>Dothideomycetes</taxon>
        <taxon>Pleosporomycetidae</taxon>
        <taxon>Mytilinidiales</taxon>
        <taxon>Mytilinidiaceae</taxon>
        <taxon>Lophium</taxon>
    </lineage>
</organism>
<evidence type="ECO:0000313" key="2">
    <source>
        <dbReference type="EMBL" id="KAF2498604.1"/>
    </source>
</evidence>
<feature type="compositionally biased region" description="Polar residues" evidence="1">
    <location>
        <begin position="53"/>
        <end position="62"/>
    </location>
</feature>
<protein>
    <submittedName>
        <fullName evidence="2">Uncharacterized protein</fullName>
    </submittedName>
</protein>
<dbReference type="OrthoDB" id="5377226at2759"/>
<keyword evidence="3" id="KW-1185">Reference proteome</keyword>
<feature type="compositionally biased region" description="Polar residues" evidence="1">
    <location>
        <begin position="1"/>
        <end position="27"/>
    </location>
</feature>
<feature type="region of interest" description="Disordered" evidence="1">
    <location>
        <begin position="1"/>
        <end position="62"/>
    </location>
</feature>
<proteinExistence type="predicted"/>
<dbReference type="AlphaFoldDB" id="A0A6A6R2U6"/>
<reference evidence="2" key="1">
    <citation type="journal article" date="2020" name="Stud. Mycol.">
        <title>101 Dothideomycetes genomes: a test case for predicting lifestyles and emergence of pathogens.</title>
        <authorList>
            <person name="Haridas S."/>
            <person name="Albert R."/>
            <person name="Binder M."/>
            <person name="Bloem J."/>
            <person name="Labutti K."/>
            <person name="Salamov A."/>
            <person name="Andreopoulos B."/>
            <person name="Baker S."/>
            <person name="Barry K."/>
            <person name="Bills G."/>
            <person name="Bluhm B."/>
            <person name="Cannon C."/>
            <person name="Castanera R."/>
            <person name="Culley D."/>
            <person name="Daum C."/>
            <person name="Ezra D."/>
            <person name="Gonzalez J."/>
            <person name="Henrissat B."/>
            <person name="Kuo A."/>
            <person name="Liang C."/>
            <person name="Lipzen A."/>
            <person name="Lutzoni F."/>
            <person name="Magnuson J."/>
            <person name="Mondo S."/>
            <person name="Nolan M."/>
            <person name="Ohm R."/>
            <person name="Pangilinan J."/>
            <person name="Park H.-J."/>
            <person name="Ramirez L."/>
            <person name="Alfaro M."/>
            <person name="Sun H."/>
            <person name="Tritt A."/>
            <person name="Yoshinaga Y."/>
            <person name="Zwiers L.-H."/>
            <person name="Turgeon B."/>
            <person name="Goodwin S."/>
            <person name="Spatafora J."/>
            <person name="Crous P."/>
            <person name="Grigoriev I."/>
        </authorList>
    </citation>
    <scope>NUCLEOTIDE SEQUENCE</scope>
    <source>
        <strain evidence="2">CBS 269.34</strain>
    </source>
</reference>
<dbReference type="EMBL" id="MU004185">
    <property type="protein sequence ID" value="KAF2498604.1"/>
    <property type="molecule type" value="Genomic_DNA"/>
</dbReference>
<evidence type="ECO:0000256" key="1">
    <source>
        <dbReference type="SAM" id="MobiDB-lite"/>
    </source>
</evidence>